<reference evidence="3" key="1">
    <citation type="submission" date="2025-08" db="UniProtKB">
        <authorList>
            <consortium name="RefSeq"/>
        </authorList>
    </citation>
    <scope>IDENTIFICATION</scope>
    <source>
        <tissue evidence="3">Fruit stalk</tissue>
    </source>
</reference>
<accession>A0A6P5XFY5</accession>
<dbReference type="InterPro" id="IPR002818">
    <property type="entry name" value="DJ-1/PfpI"/>
</dbReference>
<evidence type="ECO:0000259" key="1">
    <source>
        <dbReference type="Pfam" id="PF01965"/>
    </source>
</evidence>
<dbReference type="SUPFAM" id="SSF52317">
    <property type="entry name" value="Class I glutamine amidotransferase-like"/>
    <property type="match status" value="1"/>
</dbReference>
<dbReference type="Pfam" id="PF01965">
    <property type="entry name" value="DJ-1_PfpI"/>
    <property type="match status" value="1"/>
</dbReference>
<dbReference type="OrthoDB" id="543156at2759"/>
<evidence type="ECO:0000313" key="2">
    <source>
        <dbReference type="Proteomes" id="UP000515121"/>
    </source>
</evidence>
<gene>
    <name evidence="3" type="primary">LOC111283054</name>
</gene>
<dbReference type="RefSeq" id="XP_022727178.1">
    <property type="nucleotide sequence ID" value="XM_022871443.1"/>
</dbReference>
<name>A0A6P5XFY5_DURZI</name>
<evidence type="ECO:0000313" key="3">
    <source>
        <dbReference type="RefSeq" id="XP_022727178.1"/>
    </source>
</evidence>
<dbReference type="PANTHER" id="PTHR48094:SF7">
    <property type="entry name" value="PROTEIN DJ-1 HOMOLOG C"/>
    <property type="match status" value="1"/>
</dbReference>
<organism evidence="2 3">
    <name type="scientific">Durio zibethinus</name>
    <name type="common">Durian</name>
    <dbReference type="NCBI Taxonomy" id="66656"/>
    <lineage>
        <taxon>Eukaryota</taxon>
        <taxon>Viridiplantae</taxon>
        <taxon>Streptophyta</taxon>
        <taxon>Embryophyta</taxon>
        <taxon>Tracheophyta</taxon>
        <taxon>Spermatophyta</taxon>
        <taxon>Magnoliopsida</taxon>
        <taxon>eudicotyledons</taxon>
        <taxon>Gunneridae</taxon>
        <taxon>Pentapetalae</taxon>
        <taxon>rosids</taxon>
        <taxon>malvids</taxon>
        <taxon>Malvales</taxon>
        <taxon>Malvaceae</taxon>
        <taxon>Helicteroideae</taxon>
        <taxon>Durio</taxon>
    </lineage>
</organism>
<dbReference type="InterPro" id="IPR050325">
    <property type="entry name" value="Prot/Nucl_acid_deglycase"/>
</dbReference>
<dbReference type="Gene3D" id="3.40.50.880">
    <property type="match status" value="1"/>
</dbReference>
<dbReference type="AlphaFoldDB" id="A0A6P5XFY5"/>
<dbReference type="InterPro" id="IPR029062">
    <property type="entry name" value="Class_I_gatase-like"/>
</dbReference>
<dbReference type="KEGG" id="dzi:111283054"/>
<dbReference type="GO" id="GO:1903189">
    <property type="term" value="P:glyoxal metabolic process"/>
    <property type="evidence" value="ECO:0007669"/>
    <property type="project" value="TreeGrafter"/>
</dbReference>
<dbReference type="GO" id="GO:0005737">
    <property type="term" value="C:cytoplasm"/>
    <property type="evidence" value="ECO:0007669"/>
    <property type="project" value="TreeGrafter"/>
</dbReference>
<dbReference type="GeneID" id="111283054"/>
<sequence>MKSFVVFAGFACNSYPFPLWILKRQRSTDSPPLGHFGSLGAADKIKASIFMLSSVFRFTHYRIARNGEFVVYVETSSSYEALVPIGFGTEEMQAFTLVDVLSQAGAEVTVASVEPQLEIQASGGTRLVVDTTISRCSNQVFDLVTLPVSCSNL</sequence>
<feature type="domain" description="DJ-1/PfpI" evidence="1">
    <location>
        <begin position="81"/>
        <end position="147"/>
    </location>
</feature>
<dbReference type="Proteomes" id="UP000515121">
    <property type="component" value="Unplaced"/>
</dbReference>
<dbReference type="PANTHER" id="PTHR48094">
    <property type="entry name" value="PROTEIN/NUCLEIC ACID DEGLYCASE DJ-1-RELATED"/>
    <property type="match status" value="1"/>
</dbReference>
<protein>
    <submittedName>
        <fullName evidence="3">Protein DJ-1 homolog B-like</fullName>
    </submittedName>
</protein>
<proteinExistence type="predicted"/>
<keyword evidence="2" id="KW-1185">Reference proteome</keyword>